<feature type="transmembrane region" description="Helical" evidence="1">
    <location>
        <begin position="102"/>
        <end position="121"/>
    </location>
</feature>
<feature type="transmembrane region" description="Helical" evidence="1">
    <location>
        <begin position="403"/>
        <end position="420"/>
    </location>
</feature>
<evidence type="ECO:0000256" key="1">
    <source>
        <dbReference type="SAM" id="Phobius"/>
    </source>
</evidence>
<feature type="transmembrane region" description="Helical" evidence="1">
    <location>
        <begin position="308"/>
        <end position="326"/>
    </location>
</feature>
<feature type="transmembrane region" description="Helical" evidence="1">
    <location>
        <begin position="338"/>
        <end position="357"/>
    </location>
</feature>
<dbReference type="AlphaFoldDB" id="A0A9D2C691"/>
<dbReference type="EMBL" id="DXDD01000126">
    <property type="protein sequence ID" value="HIY61027.1"/>
    <property type="molecule type" value="Genomic_DNA"/>
</dbReference>
<evidence type="ECO:0000313" key="2">
    <source>
        <dbReference type="EMBL" id="HIY61027.1"/>
    </source>
</evidence>
<comment type="caution">
    <text evidence="2">The sequence shown here is derived from an EMBL/GenBank/DDBJ whole genome shotgun (WGS) entry which is preliminary data.</text>
</comment>
<name>A0A9D2C691_9FIRM</name>
<keyword evidence="1" id="KW-1133">Transmembrane helix</keyword>
<feature type="transmembrane region" description="Helical" evidence="1">
    <location>
        <begin position="133"/>
        <end position="155"/>
    </location>
</feature>
<dbReference type="Proteomes" id="UP000824007">
    <property type="component" value="Unassembled WGS sequence"/>
</dbReference>
<accession>A0A9D2C691</accession>
<proteinExistence type="predicted"/>
<feature type="transmembrane region" description="Helical" evidence="1">
    <location>
        <begin position="378"/>
        <end position="397"/>
    </location>
</feature>
<keyword evidence="1" id="KW-0812">Transmembrane</keyword>
<feature type="transmembrane region" description="Helical" evidence="1">
    <location>
        <begin position="188"/>
        <end position="218"/>
    </location>
</feature>
<feature type="transmembrane region" description="Helical" evidence="1">
    <location>
        <begin position="245"/>
        <end position="265"/>
    </location>
</feature>
<gene>
    <name evidence="2" type="ORF">H9831_10190</name>
</gene>
<organism evidence="2 3">
    <name type="scientific">Candidatus Eisenbergiella pullistercoris</name>
    <dbReference type="NCBI Taxonomy" id="2838555"/>
    <lineage>
        <taxon>Bacteria</taxon>
        <taxon>Bacillati</taxon>
        <taxon>Bacillota</taxon>
        <taxon>Clostridia</taxon>
        <taxon>Lachnospirales</taxon>
        <taxon>Lachnospiraceae</taxon>
        <taxon>Eisenbergiella</taxon>
    </lineage>
</organism>
<reference evidence="2" key="1">
    <citation type="journal article" date="2021" name="PeerJ">
        <title>Extensive microbial diversity within the chicken gut microbiome revealed by metagenomics and culture.</title>
        <authorList>
            <person name="Gilroy R."/>
            <person name="Ravi A."/>
            <person name="Getino M."/>
            <person name="Pursley I."/>
            <person name="Horton D.L."/>
            <person name="Alikhan N.F."/>
            <person name="Baker D."/>
            <person name="Gharbi K."/>
            <person name="Hall N."/>
            <person name="Watson M."/>
            <person name="Adriaenssens E.M."/>
            <person name="Foster-Nyarko E."/>
            <person name="Jarju S."/>
            <person name="Secka A."/>
            <person name="Antonio M."/>
            <person name="Oren A."/>
            <person name="Chaudhuri R.R."/>
            <person name="La Ragione R."/>
            <person name="Hildebrand F."/>
            <person name="Pallen M.J."/>
        </authorList>
    </citation>
    <scope>NUCLEOTIDE SEQUENCE</scope>
    <source>
        <strain evidence="2">ChiSxjej3B15-24422</strain>
    </source>
</reference>
<evidence type="ECO:0000313" key="3">
    <source>
        <dbReference type="Proteomes" id="UP000824007"/>
    </source>
</evidence>
<reference evidence="2" key="2">
    <citation type="submission" date="2021-04" db="EMBL/GenBank/DDBJ databases">
        <authorList>
            <person name="Gilroy R."/>
        </authorList>
    </citation>
    <scope>NUCLEOTIDE SEQUENCE</scope>
    <source>
        <strain evidence="2">ChiSxjej3B15-24422</strain>
    </source>
</reference>
<feature type="transmembrane region" description="Helical" evidence="1">
    <location>
        <begin position="441"/>
        <end position="466"/>
    </location>
</feature>
<feature type="transmembrane region" description="Helical" evidence="1">
    <location>
        <begin position="12"/>
        <end position="32"/>
    </location>
</feature>
<protein>
    <submittedName>
        <fullName evidence="2">DUF2142 domain-containing protein</fullName>
    </submittedName>
</protein>
<keyword evidence="1" id="KW-0472">Membrane</keyword>
<sequence>MTRVRSLFKNDLFYELLFFAFAFLCMAAFIFIQPFGEGPDEINRFRVVWYIAQTGRLPRGDDPAVLIPGYGGSYAFQPMLTYILQGYLLWALRHFTDRFDLLLIWARMVNAAFGLGAAFYARKLSRMLFPDRLSQWIFSCLAVFLPQSIFIHTYVNTDSCAIFSVMMMFAETLEGIRNGFRRPVCVRLAIGVVLCALSYYNAYGAVLAVILLFVSGFVSRVPAGSLLPDGTAFPRERLHADWLSLLRKGLFISGIVFLGAGWWFIRNAVLYQGDFLGIAARNACVAKTCLPEYHPLLRATCRELGMSIWEMVFGTDFFILLCRSFVAMFGPMSLPTHYYIYNCYYFVFAAGLAAAVLPVGEDLYLTWQDRGRRFFTNAVMVFACAVPIVLCVIYSYTWDFQPQGRYLLPMLPAFMYLVTLGEKKAVFLLQELADRLKRPRLSALLPVIMGGLFLFFIIAALAYSVFRVMIPYYL</sequence>